<name>A0A017TJ53_9BACT</name>
<accession>A0A017TJ53</accession>
<protein>
    <submittedName>
        <fullName evidence="1">Uncharacterized protein</fullName>
    </submittedName>
</protein>
<dbReference type="Proteomes" id="UP000019678">
    <property type="component" value="Unassembled WGS sequence"/>
</dbReference>
<sequence>MKGTLTHTTARHLAALLVACTAGCTYEVADYPSQAILYDQPEPEISANHRNYDGFVLAIPGGGAFTAQVNDGGILGRDQVLGNQVNVGRYTDGDDRALRGEAFGQWLDLKVEKGRVHGILDGMIPLDVRATREDGALRIRGVVRGYQADFRVADDRLVGTLGRCSYDLTSHGSPSYEGLASCPGGRQKVMVKIPGELSRWSDAEQGAALGLLLGGS</sequence>
<gene>
    <name evidence="1" type="ORF">CAP_2496</name>
</gene>
<organism evidence="1 2">
    <name type="scientific">Chondromyces apiculatus DSM 436</name>
    <dbReference type="NCBI Taxonomy" id="1192034"/>
    <lineage>
        <taxon>Bacteria</taxon>
        <taxon>Pseudomonadati</taxon>
        <taxon>Myxococcota</taxon>
        <taxon>Polyangia</taxon>
        <taxon>Polyangiales</taxon>
        <taxon>Polyangiaceae</taxon>
        <taxon>Chondromyces</taxon>
    </lineage>
</organism>
<reference evidence="1 2" key="1">
    <citation type="submission" date="2013-05" db="EMBL/GenBank/DDBJ databases">
        <title>Genome assembly of Chondromyces apiculatus DSM 436.</title>
        <authorList>
            <person name="Sharma G."/>
            <person name="Khatri I."/>
            <person name="Kaur C."/>
            <person name="Mayilraj S."/>
            <person name="Subramanian S."/>
        </authorList>
    </citation>
    <scope>NUCLEOTIDE SEQUENCE [LARGE SCALE GENOMIC DNA]</scope>
    <source>
        <strain evidence="1 2">DSM 436</strain>
    </source>
</reference>
<keyword evidence="2" id="KW-1185">Reference proteome</keyword>
<comment type="caution">
    <text evidence="1">The sequence shown here is derived from an EMBL/GenBank/DDBJ whole genome shotgun (WGS) entry which is preliminary data.</text>
</comment>
<dbReference type="RefSeq" id="WP_052373881.1">
    <property type="nucleotide sequence ID" value="NZ_ASRX01000002.1"/>
</dbReference>
<evidence type="ECO:0000313" key="1">
    <source>
        <dbReference type="EMBL" id="EYF08636.1"/>
    </source>
</evidence>
<dbReference type="STRING" id="1192034.CAP_2496"/>
<evidence type="ECO:0000313" key="2">
    <source>
        <dbReference type="Proteomes" id="UP000019678"/>
    </source>
</evidence>
<dbReference type="eggNOG" id="ENOG5030TP6">
    <property type="taxonomic scope" value="Bacteria"/>
</dbReference>
<proteinExistence type="predicted"/>
<dbReference type="AlphaFoldDB" id="A0A017TJ53"/>
<dbReference type="OrthoDB" id="5505322at2"/>
<dbReference type="EMBL" id="ASRX01000002">
    <property type="protein sequence ID" value="EYF08636.1"/>
    <property type="molecule type" value="Genomic_DNA"/>
</dbReference>